<dbReference type="EMBL" id="GL870880">
    <property type="protein sequence ID" value="EIJ87879.1"/>
    <property type="molecule type" value="Genomic_DNA"/>
</dbReference>
<keyword evidence="2" id="KW-1185">Reference proteome</keyword>
<gene>
    <name evidence="1" type="ORF">NEQG_01951</name>
</gene>
<proteinExistence type="predicted"/>
<dbReference type="AlphaFoldDB" id="I3EF82"/>
<evidence type="ECO:0000313" key="1">
    <source>
        <dbReference type="EMBL" id="EIJ87879.1"/>
    </source>
</evidence>
<dbReference type="VEuPathDB" id="MicrosporidiaDB:NEQG_01951"/>
<evidence type="ECO:0000313" key="2">
    <source>
        <dbReference type="Proteomes" id="UP000002872"/>
    </source>
</evidence>
<dbReference type="Proteomes" id="UP000002872">
    <property type="component" value="Unassembled WGS sequence"/>
</dbReference>
<sequence length="262" mass="30282">MNRLLLVYKIDTVIKSNEIVLACLTLSQNDSMTDTHPMIRFTSNIVGNNSINTVSIRRSVLQGVVYTGTQSLYTKINLPKKVWYNTAIDKEVYINTFYSVIEMGVPEVVINTLYVFIKSENKSKLSQDNPLLIKGLNQKIFLCIFKYNHMGYAHKLAEVLRLYYTPNDRIINTVVFYMWMIYMVMHKPEQTSLIQEIVLLTNGQFFCDMLEYMDTTGLTQESLTCLYRLKESLKDTSVPVDTIDQVSIIIHLCEEIVNNRKA</sequence>
<dbReference type="HOGENOM" id="CLU_1062064_0_0_1"/>
<dbReference type="InParanoid" id="I3EF82"/>
<accession>I3EF82</accession>
<organism evidence="1 2">
    <name type="scientific">Nematocida parisii (strain ERTm3)</name>
    <name type="common">Nematode killer fungus</name>
    <dbReference type="NCBI Taxonomy" id="935791"/>
    <lineage>
        <taxon>Eukaryota</taxon>
        <taxon>Fungi</taxon>
        <taxon>Fungi incertae sedis</taxon>
        <taxon>Microsporidia</taxon>
        <taxon>Nematocida</taxon>
    </lineage>
</organism>
<protein>
    <submittedName>
        <fullName evidence="1">Uncharacterized protein</fullName>
    </submittedName>
</protein>
<dbReference type="OMA" id="MEWSNIV"/>
<name>I3EF82_NEMP3</name>
<reference evidence="1" key="1">
    <citation type="submission" date="2011-01" db="EMBL/GenBank/DDBJ databases">
        <title>The Genome Sequence of Nematocida parisii strain ERTm3.</title>
        <authorList>
            <consortium name="The Broad Institute Genome Sequencing Platform"/>
            <consortium name="The Broad Institute Genome Sequencing Center for Infectious Disease"/>
            <person name="Cuomo C."/>
            <person name="Troemel E."/>
            <person name="Young S.K."/>
            <person name="Zeng Q."/>
            <person name="Gargeya S."/>
            <person name="Fitzgerald M."/>
            <person name="Haas B."/>
            <person name="Abouelleil A."/>
            <person name="Alvarado L."/>
            <person name="Arachchi H.M."/>
            <person name="Berlin A."/>
            <person name="Chapman S.B."/>
            <person name="Gearin G."/>
            <person name="Goldberg J."/>
            <person name="Griggs A."/>
            <person name="Gujja S."/>
            <person name="Hansen M."/>
            <person name="Heiman D."/>
            <person name="Howarth C."/>
            <person name="Larimer J."/>
            <person name="Lui A."/>
            <person name="MacDonald P.J.P."/>
            <person name="McCowen C."/>
            <person name="Montmayeur A."/>
            <person name="Murphy C."/>
            <person name="Neiman D."/>
            <person name="Pearson M."/>
            <person name="Priest M."/>
            <person name="Roberts A."/>
            <person name="Saif S."/>
            <person name="Shea T."/>
            <person name="Sisk P."/>
            <person name="Stolte C."/>
            <person name="Sykes S."/>
            <person name="Wortman J."/>
            <person name="Nusbaum C."/>
            <person name="Birren B."/>
        </authorList>
    </citation>
    <scope>NUCLEOTIDE SEQUENCE</scope>
    <source>
        <strain evidence="1">ERTm3</strain>
    </source>
</reference>